<comment type="function">
    <text evidence="14">May play the central regulatory role in sporulation. It may be an element of the effector pathway responsible for the activation of sporulation genes in response to nutritional stress. Spo0A may act in concert with spo0H (a sigma factor) to control the expression of some genes that are critical to the sporulation process.</text>
</comment>
<dbReference type="InterPro" id="IPR000700">
    <property type="entry name" value="PAS-assoc_C"/>
</dbReference>
<dbReference type="PROSITE" id="PS50113">
    <property type="entry name" value="PAC"/>
    <property type="match status" value="2"/>
</dbReference>
<evidence type="ECO:0000256" key="1">
    <source>
        <dbReference type="ARBA" id="ARBA00000085"/>
    </source>
</evidence>
<dbReference type="PANTHER" id="PTHR45339:SF1">
    <property type="entry name" value="HYBRID SIGNAL TRANSDUCTION HISTIDINE KINASE J"/>
    <property type="match status" value="1"/>
</dbReference>
<evidence type="ECO:0000259" key="19">
    <source>
        <dbReference type="PROSITE" id="PS50113"/>
    </source>
</evidence>
<evidence type="ECO:0000256" key="15">
    <source>
        <dbReference type="PROSITE-ProRule" id="PRU00169"/>
    </source>
</evidence>
<evidence type="ECO:0000256" key="13">
    <source>
        <dbReference type="ARBA" id="ARBA00023136"/>
    </source>
</evidence>
<dbReference type="SUPFAM" id="SSF47226">
    <property type="entry name" value="Histidine-containing phosphotransfer domain, HPT domain"/>
    <property type="match status" value="1"/>
</dbReference>
<evidence type="ECO:0000256" key="6">
    <source>
        <dbReference type="ARBA" id="ARBA00022553"/>
    </source>
</evidence>
<keyword evidence="13" id="KW-0472">Membrane</keyword>
<dbReference type="RefSeq" id="WP_224036034.1">
    <property type="nucleotide sequence ID" value="NZ_AP024849.1"/>
</dbReference>
<dbReference type="Pfam" id="PF02518">
    <property type="entry name" value="HATPase_c"/>
    <property type="match status" value="1"/>
</dbReference>
<keyword evidence="5" id="KW-1003">Cell membrane</keyword>
<keyword evidence="8" id="KW-0547">Nucleotide-binding</keyword>
<comment type="catalytic activity">
    <reaction evidence="1">
        <text>ATP + protein L-histidine = ADP + protein N-phospho-L-histidine.</text>
        <dbReference type="EC" id="2.7.13.3"/>
    </reaction>
</comment>
<evidence type="ECO:0000259" key="17">
    <source>
        <dbReference type="PROSITE" id="PS50110"/>
    </source>
</evidence>
<evidence type="ECO:0000259" key="18">
    <source>
        <dbReference type="PROSITE" id="PS50112"/>
    </source>
</evidence>
<keyword evidence="6 15" id="KW-0597">Phosphoprotein</keyword>
<dbReference type="SUPFAM" id="SSF52172">
    <property type="entry name" value="CheY-like"/>
    <property type="match status" value="1"/>
</dbReference>
<dbReference type="NCBIfam" id="TIGR00229">
    <property type="entry name" value="sensory_box"/>
    <property type="match status" value="3"/>
</dbReference>
<dbReference type="InterPro" id="IPR003594">
    <property type="entry name" value="HATPase_dom"/>
</dbReference>
<dbReference type="PROSITE" id="PS50112">
    <property type="entry name" value="PAS"/>
    <property type="match status" value="3"/>
</dbReference>
<organism evidence="20 21">
    <name type="scientific">Clostridium gelidum</name>
    <dbReference type="NCBI Taxonomy" id="704125"/>
    <lineage>
        <taxon>Bacteria</taxon>
        <taxon>Bacillati</taxon>
        <taxon>Bacillota</taxon>
        <taxon>Clostridia</taxon>
        <taxon>Eubacteriales</taxon>
        <taxon>Clostridiaceae</taxon>
        <taxon>Clostridium</taxon>
    </lineage>
</organism>
<keyword evidence="21" id="KW-1185">Reference proteome</keyword>
<dbReference type="Pfam" id="PF13426">
    <property type="entry name" value="PAS_9"/>
    <property type="match status" value="2"/>
</dbReference>
<dbReference type="SMART" id="SM00387">
    <property type="entry name" value="HATPase_c"/>
    <property type="match status" value="1"/>
</dbReference>
<keyword evidence="7" id="KW-0812">Transmembrane</keyword>
<comment type="subcellular location">
    <subcellularLocation>
        <location evidence="2">Cell membrane</location>
        <topology evidence="2">Multi-pass membrane protein</topology>
    </subcellularLocation>
</comment>
<dbReference type="InterPro" id="IPR036097">
    <property type="entry name" value="HisK_dim/P_sf"/>
</dbReference>
<dbReference type="InterPro" id="IPR003661">
    <property type="entry name" value="HisK_dim/P_dom"/>
</dbReference>
<dbReference type="InterPro" id="IPR004358">
    <property type="entry name" value="Sig_transdc_His_kin-like_C"/>
</dbReference>
<accession>A0ABM7T0B0</accession>
<dbReference type="PRINTS" id="PR00344">
    <property type="entry name" value="BCTRLSENSOR"/>
</dbReference>
<dbReference type="Proteomes" id="UP000824633">
    <property type="component" value="Chromosome"/>
</dbReference>
<keyword evidence="10" id="KW-0067">ATP-binding</keyword>
<dbReference type="InterPro" id="IPR000014">
    <property type="entry name" value="PAS"/>
</dbReference>
<dbReference type="PROSITE" id="PS50109">
    <property type="entry name" value="HIS_KIN"/>
    <property type="match status" value="1"/>
</dbReference>
<dbReference type="InterPro" id="IPR001789">
    <property type="entry name" value="Sig_transdc_resp-reg_receiver"/>
</dbReference>
<dbReference type="Gene3D" id="3.30.450.20">
    <property type="entry name" value="PAS domain"/>
    <property type="match status" value="3"/>
</dbReference>
<evidence type="ECO:0000256" key="2">
    <source>
        <dbReference type="ARBA" id="ARBA00004651"/>
    </source>
</evidence>
<dbReference type="Gene3D" id="1.10.287.130">
    <property type="match status" value="1"/>
</dbReference>
<dbReference type="Gene3D" id="3.40.50.2300">
    <property type="match status" value="1"/>
</dbReference>
<feature type="domain" description="PAC" evidence="19">
    <location>
        <begin position="88"/>
        <end position="140"/>
    </location>
</feature>
<feature type="domain" description="Histidine kinase" evidence="16">
    <location>
        <begin position="417"/>
        <end position="638"/>
    </location>
</feature>
<dbReference type="SUPFAM" id="SSF55785">
    <property type="entry name" value="PYP-like sensor domain (PAS domain)"/>
    <property type="match status" value="3"/>
</dbReference>
<dbReference type="EMBL" id="AP024849">
    <property type="protein sequence ID" value="BCZ44352.1"/>
    <property type="molecule type" value="Genomic_DNA"/>
</dbReference>
<dbReference type="PANTHER" id="PTHR45339">
    <property type="entry name" value="HYBRID SIGNAL TRANSDUCTION HISTIDINE KINASE J"/>
    <property type="match status" value="1"/>
</dbReference>
<feature type="domain" description="PAC" evidence="19">
    <location>
        <begin position="232"/>
        <end position="283"/>
    </location>
</feature>
<evidence type="ECO:0000256" key="9">
    <source>
        <dbReference type="ARBA" id="ARBA00022777"/>
    </source>
</evidence>
<dbReference type="InterPro" id="IPR013767">
    <property type="entry name" value="PAS_fold"/>
</dbReference>
<feature type="domain" description="Response regulatory" evidence="17">
    <location>
        <begin position="660"/>
        <end position="774"/>
    </location>
</feature>
<evidence type="ECO:0000256" key="4">
    <source>
        <dbReference type="ARBA" id="ARBA00018672"/>
    </source>
</evidence>
<proteinExistence type="predicted"/>
<dbReference type="Pfam" id="PF00072">
    <property type="entry name" value="Response_reg"/>
    <property type="match status" value="1"/>
</dbReference>
<reference evidence="21" key="1">
    <citation type="submission" date="2021-07" db="EMBL/GenBank/DDBJ databases">
        <title>Complete genome sequencing of a Clostridium isolate.</title>
        <authorList>
            <person name="Ueki A."/>
            <person name="Tonouchi A."/>
        </authorList>
    </citation>
    <scope>NUCLEOTIDE SEQUENCE [LARGE SCALE GENOMIC DNA]</scope>
    <source>
        <strain evidence="21">C5S11</strain>
    </source>
</reference>
<dbReference type="CDD" id="cd16922">
    <property type="entry name" value="HATPase_EvgS-ArcB-TorS-like"/>
    <property type="match status" value="1"/>
</dbReference>
<dbReference type="InterPro" id="IPR005467">
    <property type="entry name" value="His_kinase_dom"/>
</dbReference>
<evidence type="ECO:0000259" key="16">
    <source>
        <dbReference type="PROSITE" id="PS50109"/>
    </source>
</evidence>
<evidence type="ECO:0000256" key="7">
    <source>
        <dbReference type="ARBA" id="ARBA00022692"/>
    </source>
</evidence>
<evidence type="ECO:0000256" key="3">
    <source>
        <dbReference type="ARBA" id="ARBA00012438"/>
    </source>
</evidence>
<evidence type="ECO:0000256" key="11">
    <source>
        <dbReference type="ARBA" id="ARBA00022989"/>
    </source>
</evidence>
<evidence type="ECO:0000256" key="10">
    <source>
        <dbReference type="ARBA" id="ARBA00022840"/>
    </source>
</evidence>
<feature type="domain" description="PAS" evidence="18">
    <location>
        <begin position="141"/>
        <end position="186"/>
    </location>
</feature>
<dbReference type="InterPro" id="IPR001610">
    <property type="entry name" value="PAC"/>
</dbReference>
<evidence type="ECO:0000256" key="8">
    <source>
        <dbReference type="ARBA" id="ARBA00022741"/>
    </source>
</evidence>
<dbReference type="SMART" id="SM00388">
    <property type="entry name" value="HisKA"/>
    <property type="match status" value="1"/>
</dbReference>
<keyword evidence="11" id="KW-1133">Transmembrane helix</keyword>
<dbReference type="CDD" id="cd17546">
    <property type="entry name" value="REC_hyHK_CKI1_RcsC-like"/>
    <property type="match status" value="1"/>
</dbReference>
<feature type="modified residue" description="4-aspartylphosphate" evidence="15">
    <location>
        <position position="709"/>
    </location>
</feature>
<dbReference type="InterPro" id="IPR036890">
    <property type="entry name" value="HATPase_C_sf"/>
</dbReference>
<dbReference type="InterPro" id="IPR011006">
    <property type="entry name" value="CheY-like_superfamily"/>
</dbReference>
<feature type="domain" description="PAS" evidence="18">
    <location>
        <begin position="280"/>
        <end position="323"/>
    </location>
</feature>
<dbReference type="Pfam" id="PF00512">
    <property type="entry name" value="HisKA"/>
    <property type="match status" value="1"/>
</dbReference>
<dbReference type="SUPFAM" id="SSF55874">
    <property type="entry name" value="ATPase domain of HSP90 chaperone/DNA topoisomerase II/histidine kinase"/>
    <property type="match status" value="1"/>
</dbReference>
<dbReference type="SMART" id="SM00091">
    <property type="entry name" value="PAS"/>
    <property type="match status" value="3"/>
</dbReference>
<dbReference type="SUPFAM" id="SSF47384">
    <property type="entry name" value="Homodimeric domain of signal transducing histidine kinase"/>
    <property type="match status" value="1"/>
</dbReference>
<evidence type="ECO:0000256" key="12">
    <source>
        <dbReference type="ARBA" id="ARBA00023012"/>
    </source>
</evidence>
<dbReference type="Pfam" id="PF00989">
    <property type="entry name" value="PAS"/>
    <property type="match status" value="1"/>
</dbReference>
<evidence type="ECO:0000313" key="20">
    <source>
        <dbReference type="EMBL" id="BCZ44352.1"/>
    </source>
</evidence>
<dbReference type="Gene3D" id="3.30.565.10">
    <property type="entry name" value="Histidine kinase-like ATPase, C-terminal domain"/>
    <property type="match status" value="1"/>
</dbReference>
<dbReference type="InterPro" id="IPR035965">
    <property type="entry name" value="PAS-like_dom_sf"/>
</dbReference>
<evidence type="ECO:0000313" key="21">
    <source>
        <dbReference type="Proteomes" id="UP000824633"/>
    </source>
</evidence>
<dbReference type="InterPro" id="IPR036641">
    <property type="entry name" value="HPT_dom_sf"/>
</dbReference>
<dbReference type="CDD" id="cd00130">
    <property type="entry name" value="PAS"/>
    <property type="match status" value="3"/>
</dbReference>
<dbReference type="SMART" id="SM00448">
    <property type="entry name" value="REC"/>
    <property type="match status" value="1"/>
</dbReference>
<dbReference type="CDD" id="cd00082">
    <property type="entry name" value="HisKA"/>
    <property type="match status" value="1"/>
</dbReference>
<evidence type="ECO:0000256" key="14">
    <source>
        <dbReference type="ARBA" id="ARBA00024867"/>
    </source>
</evidence>
<name>A0ABM7T0B0_9CLOT</name>
<protein>
    <recommendedName>
        <fullName evidence="4">Stage 0 sporulation protein A homolog</fullName>
        <ecNumber evidence="3">2.7.13.3</ecNumber>
    </recommendedName>
</protein>
<dbReference type="PROSITE" id="PS50110">
    <property type="entry name" value="RESPONSE_REGULATORY"/>
    <property type="match status" value="1"/>
</dbReference>
<keyword evidence="9" id="KW-0808">Transferase</keyword>
<gene>
    <name evidence="20" type="ORF">psyc5s11_04190</name>
</gene>
<keyword evidence="9" id="KW-0418">Kinase</keyword>
<keyword evidence="12" id="KW-0902">Two-component regulatory system</keyword>
<sequence>MLRNMTIDSKNSFLATTLSSIGDGVIATDINGNIIFLNTAAEEIMGWATSEVIGKKFYDIFVLIDADTNQLLESAINNVLIAGTATGVKERSALITKSGTRKYISVNISPIVGETGILSGTVTVFKDITQIRSMELKLIEEQSNYMKVFNSAPVGVIVINENTMITRVNEAALDFLNSTEEQSIGKKFGDAFFCQESFSDQQGCRYSRKCENCEMKIGMNLALKSGIATTNIEFSKSFIENRKARELWLKMSITPMINENKRTAVIVLMDITDRKNKEEDVTRYKILSEKVRDIIHFIDTEGNIIDVNQSGLSSYGYTYEEFLKLNIRDLRAEGIITQDFIKNIDEGEIFYETVHYRKDRSTFPVEISAKGSDVGGKRVIISIIRDITERKVVESSLKAAKEVAEIANKTKSEFLANMSHEIRTPLNGIVGMVDLTLATELSDEQKENLMIVKSCSNSLVKVINDILDFSKMEAKKLVIENINFDIKSLIEETIKAHSPSAIKKGIELNYTFSLAIPQYVLGDPSRLQQILNNLISNAIKFTERGEVRIKVKEIKNQDNELEIQFSVEDTGIGISEDNVGMLFKSFSQLDGSITRRFGGTGLGLAISKQLSEIMGGRLWVESESGIGSKFYLILKFAIGVKIETKPKEIIELKKIDRPYNILLAEDDKINQMVITRILKERGYLVDTAVNGLQAVDMCLKNSYDVILMDIQMPVMDGIEAAKKIREKNKYTPIIAITAYALKGDREKFLAHGMDEYVSKPIKIEELYSAIEKSLSSNKYNNDISDVGIYLDEVGNIVLKKIEVPSFDKKDSPLLNELSKAIDAMNNDLEKREFLMIESLAHKIKDLSNKLGIEELKIIAFKIELATRRGNFEMLIEKGRKASYVFEVFKKSVL</sequence>
<feature type="domain" description="PAS" evidence="18">
    <location>
        <begin position="10"/>
        <end position="83"/>
    </location>
</feature>
<dbReference type="SMART" id="SM00086">
    <property type="entry name" value="PAC"/>
    <property type="match status" value="3"/>
</dbReference>
<dbReference type="EC" id="2.7.13.3" evidence="3"/>
<evidence type="ECO:0000256" key="5">
    <source>
        <dbReference type="ARBA" id="ARBA00022475"/>
    </source>
</evidence>